<protein>
    <submittedName>
        <fullName evidence="2">GlcNAc-PI de-N-acetylase</fullName>
    </submittedName>
</protein>
<dbReference type="Gene3D" id="3.40.50.10320">
    <property type="entry name" value="LmbE-like"/>
    <property type="match status" value="1"/>
</dbReference>
<dbReference type="AlphaFoldDB" id="A0A2V4B216"/>
<dbReference type="InterPro" id="IPR003737">
    <property type="entry name" value="GlcNAc_PI_deacetylase-related"/>
</dbReference>
<name>A0A2V4B216_9PSEU</name>
<dbReference type="EMBL" id="MASW01000002">
    <property type="protein sequence ID" value="PXY27185.1"/>
    <property type="molecule type" value="Genomic_DNA"/>
</dbReference>
<dbReference type="InterPro" id="IPR024078">
    <property type="entry name" value="LmbE-like_dom_sf"/>
</dbReference>
<comment type="caution">
    <text evidence="2">The sequence shown here is derived from an EMBL/GenBank/DDBJ whole genome shotgun (WGS) entry which is preliminary data.</text>
</comment>
<dbReference type="Proteomes" id="UP000249915">
    <property type="component" value="Unassembled WGS sequence"/>
</dbReference>
<evidence type="ECO:0000313" key="3">
    <source>
        <dbReference type="Proteomes" id="UP000249915"/>
    </source>
</evidence>
<dbReference type="GO" id="GO:0016137">
    <property type="term" value="P:glycoside metabolic process"/>
    <property type="evidence" value="ECO:0007669"/>
    <property type="project" value="UniProtKB-ARBA"/>
</dbReference>
<dbReference type="Pfam" id="PF02585">
    <property type="entry name" value="PIG-L"/>
    <property type="match status" value="1"/>
</dbReference>
<dbReference type="GO" id="GO:0016811">
    <property type="term" value="F:hydrolase activity, acting on carbon-nitrogen (but not peptide) bonds, in linear amides"/>
    <property type="evidence" value="ECO:0007669"/>
    <property type="project" value="TreeGrafter"/>
</dbReference>
<organism evidence="2 3">
    <name type="scientific">Prauserella muralis</name>
    <dbReference type="NCBI Taxonomy" id="588067"/>
    <lineage>
        <taxon>Bacteria</taxon>
        <taxon>Bacillati</taxon>
        <taxon>Actinomycetota</taxon>
        <taxon>Actinomycetes</taxon>
        <taxon>Pseudonocardiales</taxon>
        <taxon>Pseudonocardiaceae</taxon>
        <taxon>Prauserella</taxon>
    </lineage>
</organism>
<reference evidence="2 3" key="1">
    <citation type="submission" date="2016-07" db="EMBL/GenBank/DDBJ databases">
        <title>Draft genome sequence of Prauserella muralis DSM 45305, isolated from a mould-covered wall in an indoor environment.</title>
        <authorList>
            <person name="Ruckert C."/>
            <person name="Albersmeier A."/>
            <person name="Jiang C.-L."/>
            <person name="Jiang Y."/>
            <person name="Kalinowski J."/>
            <person name="Schneider O."/>
            <person name="Winkler A."/>
            <person name="Zotchev S.B."/>
        </authorList>
    </citation>
    <scope>NUCLEOTIDE SEQUENCE [LARGE SCALE GENOMIC DNA]</scope>
    <source>
        <strain evidence="2 3">DSM 45305</strain>
    </source>
</reference>
<evidence type="ECO:0000256" key="1">
    <source>
        <dbReference type="ARBA" id="ARBA00022833"/>
    </source>
</evidence>
<keyword evidence="3" id="KW-1185">Reference proteome</keyword>
<dbReference type="RefSeq" id="WP_112281188.1">
    <property type="nucleotide sequence ID" value="NZ_MASW01000002.1"/>
</dbReference>
<sequence length="245" mass="26806">MTQDARLAEMPDGWTRALAVVAHPDDLEYGGSGAIARWTDEGREVAYVLATRGEAGIDGMTPEEAGPLREREQVASAAVVGVHTVEFLDHADGMIEYGLPLRRDIAAAIRRHRPELVVMTNHHDTWPGGQWLNMADHRHVGQATLDAVRDAANRWVFRDLLDEGLEPWQGVRWVAVVASPEATHAVDITTTIDRAVDSLREHRAYLAGLGENAMADPDTFLREAAAETGKRFGGGLACAFELIPM</sequence>
<dbReference type="PANTHER" id="PTHR12993:SF28">
    <property type="entry name" value="LMBE FAMILY PROTEIN"/>
    <property type="match status" value="1"/>
</dbReference>
<dbReference type="OrthoDB" id="3514174at2"/>
<dbReference type="SUPFAM" id="SSF102588">
    <property type="entry name" value="LmbE-like"/>
    <property type="match status" value="1"/>
</dbReference>
<proteinExistence type="predicted"/>
<dbReference type="PANTHER" id="PTHR12993">
    <property type="entry name" value="N-ACETYLGLUCOSAMINYL-PHOSPHATIDYLINOSITOL DE-N-ACETYLASE-RELATED"/>
    <property type="match status" value="1"/>
</dbReference>
<accession>A0A2V4B216</accession>
<evidence type="ECO:0000313" key="2">
    <source>
        <dbReference type="EMBL" id="PXY27185.1"/>
    </source>
</evidence>
<keyword evidence="1" id="KW-0862">Zinc</keyword>
<gene>
    <name evidence="2" type="ORF">BAY60_12010</name>
</gene>